<evidence type="ECO:0000313" key="3">
    <source>
        <dbReference type="Proteomes" id="UP000499080"/>
    </source>
</evidence>
<sequence>MESIHTMSHNGNQKDSQNDYRNRGHETRMESIHTMSLNKGNQEDSQNDYRNRGHEVTMNPVHMISHNKDNQLLFYTTLVHDVLVTSSPFSSCKMLNILQVA</sequence>
<evidence type="ECO:0000256" key="1">
    <source>
        <dbReference type="SAM" id="MobiDB-lite"/>
    </source>
</evidence>
<keyword evidence="3" id="KW-1185">Reference proteome</keyword>
<organism evidence="2 3">
    <name type="scientific">Araneus ventricosus</name>
    <name type="common">Orbweaver spider</name>
    <name type="synonym">Epeira ventricosa</name>
    <dbReference type="NCBI Taxonomy" id="182803"/>
    <lineage>
        <taxon>Eukaryota</taxon>
        <taxon>Metazoa</taxon>
        <taxon>Ecdysozoa</taxon>
        <taxon>Arthropoda</taxon>
        <taxon>Chelicerata</taxon>
        <taxon>Arachnida</taxon>
        <taxon>Araneae</taxon>
        <taxon>Araneomorphae</taxon>
        <taxon>Entelegynae</taxon>
        <taxon>Araneoidea</taxon>
        <taxon>Araneidae</taxon>
        <taxon>Araneus</taxon>
    </lineage>
</organism>
<protein>
    <submittedName>
        <fullName evidence="2">Uncharacterized protein</fullName>
    </submittedName>
</protein>
<feature type="region of interest" description="Disordered" evidence="1">
    <location>
        <begin position="1"/>
        <end position="52"/>
    </location>
</feature>
<feature type="compositionally biased region" description="Basic and acidic residues" evidence="1">
    <location>
        <begin position="16"/>
        <end position="31"/>
    </location>
</feature>
<gene>
    <name evidence="2" type="ORF">AVEN_75619_1</name>
</gene>
<evidence type="ECO:0000313" key="2">
    <source>
        <dbReference type="EMBL" id="GBM04672.1"/>
    </source>
</evidence>
<proteinExistence type="predicted"/>
<feature type="compositionally biased region" description="Polar residues" evidence="1">
    <location>
        <begin position="1"/>
        <end position="15"/>
    </location>
</feature>
<name>A0A4Y2CJT2_ARAVE</name>
<comment type="caution">
    <text evidence="2">The sequence shown here is derived from an EMBL/GenBank/DDBJ whole genome shotgun (WGS) entry which is preliminary data.</text>
</comment>
<dbReference type="AlphaFoldDB" id="A0A4Y2CJT2"/>
<reference evidence="2 3" key="1">
    <citation type="journal article" date="2019" name="Sci. Rep.">
        <title>Orb-weaving spider Araneus ventricosus genome elucidates the spidroin gene catalogue.</title>
        <authorList>
            <person name="Kono N."/>
            <person name="Nakamura H."/>
            <person name="Ohtoshi R."/>
            <person name="Moran D.A.P."/>
            <person name="Shinohara A."/>
            <person name="Yoshida Y."/>
            <person name="Fujiwara M."/>
            <person name="Mori M."/>
            <person name="Tomita M."/>
            <person name="Arakawa K."/>
        </authorList>
    </citation>
    <scope>NUCLEOTIDE SEQUENCE [LARGE SCALE GENOMIC DNA]</scope>
</reference>
<dbReference type="EMBL" id="BGPR01000205">
    <property type="protein sequence ID" value="GBM04672.1"/>
    <property type="molecule type" value="Genomic_DNA"/>
</dbReference>
<dbReference type="Proteomes" id="UP000499080">
    <property type="component" value="Unassembled WGS sequence"/>
</dbReference>
<feature type="compositionally biased region" description="Polar residues" evidence="1">
    <location>
        <begin position="33"/>
        <end position="44"/>
    </location>
</feature>
<accession>A0A4Y2CJT2</accession>